<name>A0A2S9YMH4_9BACT</name>
<evidence type="ECO:0000313" key="5">
    <source>
        <dbReference type="Proteomes" id="UP000238823"/>
    </source>
</evidence>
<evidence type="ECO:0000256" key="1">
    <source>
        <dbReference type="SAM" id="MobiDB-lite"/>
    </source>
</evidence>
<feature type="region of interest" description="Disordered" evidence="1">
    <location>
        <begin position="1"/>
        <end position="63"/>
    </location>
</feature>
<keyword evidence="2" id="KW-0812">Transmembrane</keyword>
<feature type="domain" description="VWFA" evidence="3">
    <location>
        <begin position="184"/>
        <end position="321"/>
    </location>
</feature>
<dbReference type="Proteomes" id="UP000238823">
    <property type="component" value="Unassembled WGS sequence"/>
</dbReference>
<accession>A0A2S9YMH4</accession>
<feature type="transmembrane region" description="Helical" evidence="2">
    <location>
        <begin position="988"/>
        <end position="1007"/>
    </location>
</feature>
<dbReference type="InterPro" id="IPR002035">
    <property type="entry name" value="VWF_A"/>
</dbReference>
<dbReference type="SUPFAM" id="SSF53300">
    <property type="entry name" value="vWA-like"/>
    <property type="match status" value="2"/>
</dbReference>
<feature type="compositionally biased region" description="Low complexity" evidence="1">
    <location>
        <begin position="27"/>
        <end position="39"/>
    </location>
</feature>
<protein>
    <submittedName>
        <fullName evidence="4">von Willebrand factor type A domain protein</fullName>
    </submittedName>
</protein>
<reference evidence="4 5" key="1">
    <citation type="submission" date="2018-03" db="EMBL/GenBank/DDBJ databases">
        <title>Draft Genome Sequences of the Obligatory Marine Myxobacteria Enhygromyxa salina SWB007.</title>
        <authorList>
            <person name="Poehlein A."/>
            <person name="Moghaddam J.A."/>
            <person name="Harms H."/>
            <person name="Alanjari M."/>
            <person name="Koenig G.M."/>
            <person name="Daniel R."/>
            <person name="Schaeberle T.F."/>
        </authorList>
    </citation>
    <scope>NUCLEOTIDE SEQUENCE [LARGE SCALE GENOMIC DNA]</scope>
    <source>
        <strain evidence="4 5">SWB007</strain>
    </source>
</reference>
<feature type="compositionally biased region" description="Basic residues" evidence="1">
    <location>
        <begin position="47"/>
        <end position="61"/>
    </location>
</feature>
<keyword evidence="2" id="KW-0472">Membrane</keyword>
<organism evidence="4 5">
    <name type="scientific">Enhygromyxa salina</name>
    <dbReference type="NCBI Taxonomy" id="215803"/>
    <lineage>
        <taxon>Bacteria</taxon>
        <taxon>Pseudomonadati</taxon>
        <taxon>Myxococcota</taxon>
        <taxon>Polyangia</taxon>
        <taxon>Nannocystales</taxon>
        <taxon>Nannocystaceae</taxon>
        <taxon>Enhygromyxa</taxon>
    </lineage>
</organism>
<dbReference type="SMART" id="SM00327">
    <property type="entry name" value="VWA"/>
    <property type="match status" value="1"/>
</dbReference>
<comment type="caution">
    <text evidence="4">The sequence shown here is derived from an EMBL/GenBank/DDBJ whole genome shotgun (WGS) entry which is preliminary data.</text>
</comment>
<dbReference type="Pfam" id="PF07090">
    <property type="entry name" value="GATase1_like"/>
    <property type="match status" value="1"/>
</dbReference>
<dbReference type="Gene3D" id="3.40.50.880">
    <property type="match status" value="2"/>
</dbReference>
<sequence length="1019" mass="109801">MSDAGKRGSKAGASTPETSGIMPISPGAAASMTSGSGAAPRSLHERPGHKRKRQPKTKVGKRTNELIHHPLALPLIALLAGLLAARVLLGVIPLRGSLELDLPLWLAELLSESGDHRLVIARPHALWLMPTAVLPFLVVMATRTLVDVRWFQVALQVLLRLLVVMAIALGLSQPSLQSPIRGKTVVFVVDASESIDDEQLAGAERLVREAMTLAADEVEAGVEREDRTRVRLVTYAGLANVVELATQLDDEQLDPNELHITRDPEHALASDHASALRLAEALLDPDTEGRVVLITDATGDLTEREGLGQALINLEERGVAVHTRSFPAKIRGDVLIEAVHLPKELRVSQSFEVAIDIVATSAGKVRLTLDKDGKPNPMDPSQEVELRPGRQQIKMAARVTDPGPVLFEARLDTSEIPEQDNRSEVNDKAAVVGEVIGRPRVLLVSTDSTAALSRALGSSHLSIDTIAPNELPGSAEGLRKYDLVVFHDIPSRWITAPQEAAVVRYVKDQGGGFIMVGGENSFGVGGWGGSTIEEILPVRFSGERQREQPTLALVLVIDKSGSMSSDDRLDLVKEAARATARALDPHDEIGVVAFDSAPQVLVRLQSASNRLRISSSISRLTAGGGTNAMPALREAYLQLAGSKALVKHVILLSDGESPENGISALLGDMREADITVSAVGVGAGAGKDFLVRVAERGRGRYFFSEDGTDVPRIFSREAREVKRNALVERNLYPRVAKPVQMLRGINFDQAPGLRGIVPVKPKAQAEVILRTHFGDPLLVRGRRGLGRVAAFASDAQPRWAVNWIGWSGFPRLWSQLARDTMRQGAGMLGGAQIKVSPAADPGAWRVVVDVESPEGFANDLAGTVEVIDPSIPEEKGPDGELLDNGRLREVTLELSAPGRYEAVVRDIEAGQRLLKARLFDDSQNPPRLAAEAISHVSVPYPAELSPQTLEPNGEWLAGLVERGTTSGAIDEVMTTPGDAMGRTRTKPLWPLVLVWLLLPMLGLDLLLRRVSLGVRRVSV</sequence>
<feature type="transmembrane region" description="Helical" evidence="2">
    <location>
        <begin position="153"/>
        <end position="171"/>
    </location>
</feature>
<evidence type="ECO:0000256" key="2">
    <source>
        <dbReference type="SAM" id="Phobius"/>
    </source>
</evidence>
<dbReference type="CDD" id="cd00198">
    <property type="entry name" value="vWFA"/>
    <property type="match status" value="1"/>
</dbReference>
<keyword evidence="2" id="KW-1133">Transmembrane helix</keyword>
<feature type="transmembrane region" description="Helical" evidence="2">
    <location>
        <begin position="71"/>
        <end position="94"/>
    </location>
</feature>
<dbReference type="PANTHER" id="PTHR37947">
    <property type="entry name" value="BLL2462 PROTEIN"/>
    <property type="match status" value="1"/>
</dbReference>
<dbReference type="Pfam" id="PF00092">
    <property type="entry name" value="VWA"/>
    <property type="match status" value="1"/>
</dbReference>
<dbReference type="PANTHER" id="PTHR37947:SF2">
    <property type="entry name" value="VON WILLEBRAND FACTOR TYPE A"/>
    <property type="match status" value="1"/>
</dbReference>
<dbReference type="PROSITE" id="PS50234">
    <property type="entry name" value="VWFA"/>
    <property type="match status" value="2"/>
</dbReference>
<evidence type="ECO:0000313" key="4">
    <source>
        <dbReference type="EMBL" id="PRQ06291.1"/>
    </source>
</evidence>
<dbReference type="SUPFAM" id="SSF52317">
    <property type="entry name" value="Class I glutamine amidotransferase-like"/>
    <property type="match status" value="1"/>
</dbReference>
<dbReference type="Gene3D" id="3.40.50.410">
    <property type="entry name" value="von Willebrand factor, type A domain"/>
    <property type="match status" value="1"/>
</dbReference>
<gene>
    <name evidence="4" type="ORF">ENSA7_39680</name>
</gene>
<evidence type="ECO:0000259" key="3">
    <source>
        <dbReference type="PROSITE" id="PS50234"/>
    </source>
</evidence>
<feature type="transmembrane region" description="Helical" evidence="2">
    <location>
        <begin position="125"/>
        <end position="146"/>
    </location>
</feature>
<dbReference type="OrthoDB" id="9781333at2"/>
<feature type="domain" description="VWFA" evidence="3">
    <location>
        <begin position="552"/>
        <end position="717"/>
    </location>
</feature>
<dbReference type="EMBL" id="PVNL01000077">
    <property type="protein sequence ID" value="PRQ06291.1"/>
    <property type="molecule type" value="Genomic_DNA"/>
</dbReference>
<dbReference type="RefSeq" id="WP_106090921.1">
    <property type="nucleotide sequence ID" value="NZ_PVNL01000077.1"/>
</dbReference>
<proteinExistence type="predicted"/>
<dbReference type="AlphaFoldDB" id="A0A2S9YMH4"/>
<dbReference type="InterPro" id="IPR010768">
    <property type="entry name" value="GATase1-like"/>
</dbReference>
<dbReference type="InterPro" id="IPR036465">
    <property type="entry name" value="vWFA_dom_sf"/>
</dbReference>
<dbReference type="InterPro" id="IPR029062">
    <property type="entry name" value="Class_I_gatase-like"/>
</dbReference>